<dbReference type="SFLD" id="SFLDS00003">
    <property type="entry name" value="Haloacid_Dehalogenase"/>
    <property type="match status" value="1"/>
</dbReference>
<dbReference type="InterPro" id="IPR051600">
    <property type="entry name" value="Beta-PGM-like"/>
</dbReference>
<evidence type="ECO:0000256" key="1">
    <source>
        <dbReference type="ARBA" id="ARBA00001946"/>
    </source>
</evidence>
<dbReference type="Pfam" id="PF00702">
    <property type="entry name" value="Hydrolase"/>
    <property type="match status" value="1"/>
</dbReference>
<dbReference type="Proteomes" id="UP000063429">
    <property type="component" value="Chromosome"/>
</dbReference>
<keyword evidence="5" id="KW-0808">Transferase</keyword>
<gene>
    <name evidence="5" type="ORF">F506_21460</name>
</gene>
<protein>
    <submittedName>
        <fullName evidence="5">Sugar transferase</fullName>
    </submittedName>
</protein>
<accession>A0ABM5V5S9</accession>
<organism evidence="5 6">
    <name type="scientific">Herbaspirillum hiltneri N3</name>
    <dbReference type="NCBI Taxonomy" id="1262470"/>
    <lineage>
        <taxon>Bacteria</taxon>
        <taxon>Pseudomonadati</taxon>
        <taxon>Pseudomonadota</taxon>
        <taxon>Betaproteobacteria</taxon>
        <taxon>Burkholderiales</taxon>
        <taxon>Oxalobacteraceae</taxon>
        <taxon>Herbaspirillum</taxon>
    </lineage>
</organism>
<dbReference type="PANTHER" id="PTHR46193">
    <property type="entry name" value="6-PHOSPHOGLUCONATE PHOSPHATASE"/>
    <property type="match status" value="1"/>
</dbReference>
<evidence type="ECO:0000313" key="5">
    <source>
        <dbReference type="EMBL" id="AKZ64880.1"/>
    </source>
</evidence>
<dbReference type="EMBL" id="CP011409">
    <property type="protein sequence ID" value="AKZ64880.1"/>
    <property type="molecule type" value="Genomic_DNA"/>
</dbReference>
<dbReference type="GO" id="GO:0016740">
    <property type="term" value="F:transferase activity"/>
    <property type="evidence" value="ECO:0007669"/>
    <property type="project" value="UniProtKB-KW"/>
</dbReference>
<sequence>MTTALPGIDLILFDCDGTLVDSEIVAADAWVEHSARFGVSITATEALEKFKGVNMADCVAEIERLAGSPLPTSFVAELRDLMAIMFRARLQPIAGALELVQSLAVPFCLASNAPRDKIELCLRVTGMLPYFEGRIYSAYDVQKWKPDPALFLHAASAMAVAPARCAVVEDSLPGVKAGLAAGMTVFALQSEDHVLTLPDGVHVIRELAELPGRLAPVASFS</sequence>
<dbReference type="Gene3D" id="1.10.150.240">
    <property type="entry name" value="Putative phosphatase, domain 2"/>
    <property type="match status" value="1"/>
</dbReference>
<proteinExistence type="inferred from homology"/>
<dbReference type="InterPro" id="IPR023214">
    <property type="entry name" value="HAD_sf"/>
</dbReference>
<dbReference type="PANTHER" id="PTHR46193:SF10">
    <property type="entry name" value="6-PHOSPHOGLUCONATE PHOSPHATASE"/>
    <property type="match status" value="1"/>
</dbReference>
<evidence type="ECO:0000256" key="4">
    <source>
        <dbReference type="ARBA" id="ARBA00022842"/>
    </source>
</evidence>
<reference evidence="6" key="1">
    <citation type="journal article" date="2015" name="Genome Announc.">
        <title>Complete Genome Sequence of Herbaspirillum hiltneri N3 (DSM 17495), Isolated from Surface-Sterilized Wheat Roots.</title>
        <authorList>
            <person name="Guizelini D."/>
            <person name="Saizaki P.M."/>
            <person name="Coimbra N.A."/>
            <person name="Weiss V.A."/>
            <person name="Faoro H."/>
            <person name="Sfeir M.Z."/>
            <person name="Baura V.A."/>
            <person name="Monteiro R.A."/>
            <person name="Chubatsu L.S."/>
            <person name="Souza E.M."/>
            <person name="Cruz L.M."/>
            <person name="Pedrosa F.O."/>
            <person name="Raittz R.T."/>
            <person name="Marchaukoski J.N."/>
            <person name="Steffens M.B."/>
        </authorList>
    </citation>
    <scope>NUCLEOTIDE SEQUENCE [LARGE SCALE GENOMIC DNA]</scope>
    <source>
        <strain evidence="6">N3</strain>
    </source>
</reference>
<name>A0ABM5V5S9_9BURK</name>
<dbReference type="CDD" id="cd07526">
    <property type="entry name" value="HAD_BPGM_like"/>
    <property type="match status" value="1"/>
</dbReference>
<comment type="cofactor">
    <cofactor evidence="1">
        <name>Mg(2+)</name>
        <dbReference type="ChEBI" id="CHEBI:18420"/>
    </cofactor>
</comment>
<evidence type="ECO:0000313" key="6">
    <source>
        <dbReference type="Proteomes" id="UP000063429"/>
    </source>
</evidence>
<dbReference type="Gene3D" id="3.40.50.1000">
    <property type="entry name" value="HAD superfamily/HAD-like"/>
    <property type="match status" value="1"/>
</dbReference>
<dbReference type="InterPro" id="IPR023198">
    <property type="entry name" value="PGP-like_dom2"/>
</dbReference>
<dbReference type="SFLD" id="SFLDG01129">
    <property type="entry name" value="C1.5:_HAD__Beta-PGM__Phosphata"/>
    <property type="match status" value="1"/>
</dbReference>
<keyword evidence="4" id="KW-0460">Magnesium</keyword>
<dbReference type="InterPro" id="IPR036412">
    <property type="entry name" value="HAD-like_sf"/>
</dbReference>
<dbReference type="RefSeq" id="WP_053200813.1">
    <property type="nucleotide sequence ID" value="NZ_CP011409.1"/>
</dbReference>
<comment type="similarity">
    <text evidence="2">Belongs to the HAD-like hydrolase superfamily. CbbY/CbbZ/Gph/YieH family.</text>
</comment>
<dbReference type="NCBIfam" id="TIGR01509">
    <property type="entry name" value="HAD-SF-IA-v3"/>
    <property type="match status" value="1"/>
</dbReference>
<dbReference type="InterPro" id="IPR006439">
    <property type="entry name" value="HAD-SF_hydro_IA"/>
</dbReference>
<dbReference type="SUPFAM" id="SSF56784">
    <property type="entry name" value="HAD-like"/>
    <property type="match status" value="1"/>
</dbReference>
<evidence type="ECO:0000256" key="3">
    <source>
        <dbReference type="ARBA" id="ARBA00022723"/>
    </source>
</evidence>
<keyword evidence="3" id="KW-0479">Metal-binding</keyword>
<keyword evidence="6" id="KW-1185">Reference proteome</keyword>
<evidence type="ECO:0000256" key="2">
    <source>
        <dbReference type="ARBA" id="ARBA00006171"/>
    </source>
</evidence>